<keyword evidence="3" id="KW-1185">Reference proteome</keyword>
<accession>A0A1E7QWE2</accession>
<evidence type="ECO:0000313" key="3">
    <source>
        <dbReference type="Proteomes" id="UP000185895"/>
    </source>
</evidence>
<comment type="caution">
    <text evidence="2">The sequence shown here is derived from an EMBL/GenBank/DDBJ whole genome shotgun (WGS) entry which is preliminary data.</text>
</comment>
<gene>
    <name evidence="2" type="ORF">BJI46_06710</name>
</gene>
<dbReference type="AlphaFoldDB" id="A0A1E7QWE2"/>
<sequence>MKKSNSTLINSNIVSDLGFVKFMLKLFAGASLGGSGTGTPPISNPGENDDKKPQSMQKYYIKKHYEVISGPCLI</sequence>
<feature type="region of interest" description="Disordered" evidence="1">
    <location>
        <begin position="32"/>
        <end position="55"/>
    </location>
</feature>
<reference evidence="2 3" key="1">
    <citation type="submission" date="2016-09" db="EMBL/GenBank/DDBJ databases">
        <authorList>
            <person name="Capua I."/>
            <person name="De Benedictis P."/>
            <person name="Joannis T."/>
            <person name="Lombin L.H."/>
            <person name="Cattoli G."/>
        </authorList>
    </citation>
    <scope>NUCLEOTIDE SEQUENCE [LARGE SCALE GENOMIC DNA]</scope>
    <source>
        <strain evidence="2 3">ANC 4671</strain>
    </source>
</reference>
<proteinExistence type="predicted"/>
<protein>
    <submittedName>
        <fullName evidence="2">Uncharacterized protein</fullName>
    </submittedName>
</protein>
<name>A0A1E7QWE2_9GAMM</name>
<organism evidence="2 3">
    <name type="scientific">Acinetobacter qingfengensis</name>
    <dbReference type="NCBI Taxonomy" id="1262585"/>
    <lineage>
        <taxon>Bacteria</taxon>
        <taxon>Pseudomonadati</taxon>
        <taxon>Pseudomonadota</taxon>
        <taxon>Gammaproteobacteria</taxon>
        <taxon>Moraxellales</taxon>
        <taxon>Moraxellaceae</taxon>
        <taxon>Acinetobacter</taxon>
    </lineage>
</organism>
<evidence type="ECO:0000256" key="1">
    <source>
        <dbReference type="SAM" id="MobiDB-lite"/>
    </source>
</evidence>
<dbReference type="EMBL" id="MKKK01000074">
    <property type="protein sequence ID" value="OEY91425.1"/>
    <property type="molecule type" value="Genomic_DNA"/>
</dbReference>
<dbReference type="Proteomes" id="UP000185895">
    <property type="component" value="Unassembled WGS sequence"/>
</dbReference>
<evidence type="ECO:0000313" key="2">
    <source>
        <dbReference type="EMBL" id="OEY91425.1"/>
    </source>
</evidence>